<dbReference type="Gene3D" id="2.10.25.10">
    <property type="entry name" value="Laminin"/>
    <property type="match status" value="1"/>
</dbReference>
<evidence type="ECO:0000259" key="2">
    <source>
        <dbReference type="Pfam" id="PF01826"/>
    </source>
</evidence>
<dbReference type="EMBL" id="GFAH01000715">
    <property type="protein sequence ID" value="JAV47674.1"/>
    <property type="molecule type" value="Transcribed_RNA"/>
</dbReference>
<keyword evidence="1" id="KW-0732">Signal</keyword>
<dbReference type="AlphaFoldDB" id="A0A1W7R964"/>
<proteinExistence type="predicted"/>
<feature type="chain" id="PRO_5012732577" evidence="1">
    <location>
        <begin position="20"/>
        <end position="91"/>
    </location>
</feature>
<name>A0A1W7R964_9SCOR</name>
<reference evidence="3" key="1">
    <citation type="submission" date="2016-11" db="EMBL/GenBank/DDBJ databases">
        <title>Venom-gland transcriptomics and venom proteomics of the black-back scorpion (Hadrurus spadix) reveal detectability challenges and an unexplored realm of animal toxin diversity.</title>
        <authorList>
            <person name="Rokyta D.R."/>
            <person name="Ward M.J."/>
        </authorList>
    </citation>
    <scope>NUCLEOTIDE SEQUENCE</scope>
    <source>
        <tissue evidence="3">Venom gland</tissue>
    </source>
</reference>
<protein>
    <submittedName>
        <fullName evidence="3">Venom protein</fullName>
    </submittedName>
</protein>
<accession>A0A1W7R964</accession>
<feature type="domain" description="TIL" evidence="2">
    <location>
        <begin position="30"/>
        <end position="86"/>
    </location>
</feature>
<dbReference type="InterPro" id="IPR036084">
    <property type="entry name" value="Ser_inhib-like_sf"/>
</dbReference>
<evidence type="ECO:0000256" key="1">
    <source>
        <dbReference type="SAM" id="SignalP"/>
    </source>
</evidence>
<evidence type="ECO:0000313" key="3">
    <source>
        <dbReference type="EMBL" id="JAV47674.1"/>
    </source>
</evidence>
<dbReference type="SUPFAM" id="SSF57567">
    <property type="entry name" value="Serine protease inhibitors"/>
    <property type="match status" value="1"/>
</dbReference>
<dbReference type="Pfam" id="PF01826">
    <property type="entry name" value="TIL"/>
    <property type="match status" value="1"/>
</dbReference>
<feature type="signal peptide" evidence="1">
    <location>
        <begin position="1"/>
        <end position="19"/>
    </location>
</feature>
<organism evidence="3">
    <name type="scientific">Hadrurus spadix</name>
    <dbReference type="NCBI Taxonomy" id="141984"/>
    <lineage>
        <taxon>Eukaryota</taxon>
        <taxon>Metazoa</taxon>
        <taxon>Ecdysozoa</taxon>
        <taxon>Arthropoda</taxon>
        <taxon>Chelicerata</taxon>
        <taxon>Arachnida</taxon>
        <taxon>Scorpiones</taxon>
        <taxon>Iurida</taxon>
        <taxon>Iuroidea</taxon>
        <taxon>Hadrurus</taxon>
    </lineage>
</organism>
<dbReference type="CDD" id="cd19941">
    <property type="entry name" value="TIL"/>
    <property type="match status" value="1"/>
</dbReference>
<dbReference type="InterPro" id="IPR002919">
    <property type="entry name" value="TIL_dom"/>
</dbReference>
<sequence length="91" mass="9905">MRKIAFLGIVVFTLVLAEAFPQQDYPLFACTGDEEFVQCTPPCPRTCSNLFAPPCTVLLPQCTPGCQCKGGKVYNEQGKCVYPAECPPKQG</sequence>